<dbReference type="EMBL" id="NBNE01019598">
    <property type="protein sequence ID" value="OWY91738.1"/>
    <property type="molecule type" value="Genomic_DNA"/>
</dbReference>
<keyword evidence="2" id="KW-1185">Reference proteome</keyword>
<dbReference type="OrthoDB" id="126668at2759"/>
<sequence length="316" mass="35100">MVQFRKDKSSLVDGAVKLPHDSFVHLVQSDPEENTDDNQNDWLDVIVPAYGQCRVPRESVGTVSPEDEKVTGKPMGEPLISLSLSLRSESDGLKGLLEQIGWSLQKLSLGFYREVDVNSMVPSILKSCPKMTQLALDESFIDLDRFSTVYEGSGSSDDETLPAISILKFQDYYGIGEGEGKLFMKRLGDPTTRLAKHLRELTIQAEEYADPLEHPTLAELSIALGKNTTLEKVEVLVSRTLGSAMMKRRLRQLDGQVLPPRPLPLSCKLAFLSVAQLKESGDMKTLPALQRLDQRVISLVFEFAATFVVRSIKVYG</sequence>
<name>A0A225UFE0_9STRA</name>
<evidence type="ECO:0000313" key="2">
    <source>
        <dbReference type="Proteomes" id="UP000198211"/>
    </source>
</evidence>
<accession>A0A225UFE0</accession>
<gene>
    <name evidence="1" type="ORF">PHMEG_00039561</name>
</gene>
<protein>
    <submittedName>
        <fullName evidence="1">Uncharacterized protein</fullName>
    </submittedName>
</protein>
<reference evidence="2" key="1">
    <citation type="submission" date="2017-03" db="EMBL/GenBank/DDBJ databases">
        <title>Phytopthora megakarya and P. palmivora, two closely related causual agents of cacao black pod achieved similar genome size and gene model numbers by different mechanisms.</title>
        <authorList>
            <person name="Ali S."/>
            <person name="Shao J."/>
            <person name="Larry D.J."/>
            <person name="Kronmiller B."/>
            <person name="Shen D."/>
            <person name="Strem M.D."/>
            <person name="Melnick R.L."/>
            <person name="Guiltinan M.J."/>
            <person name="Tyler B.M."/>
            <person name="Meinhardt L.W."/>
            <person name="Bailey B.A."/>
        </authorList>
    </citation>
    <scope>NUCLEOTIDE SEQUENCE [LARGE SCALE GENOMIC DNA]</scope>
    <source>
        <strain evidence="2">zdho120</strain>
    </source>
</reference>
<organism evidence="1 2">
    <name type="scientific">Phytophthora megakarya</name>
    <dbReference type="NCBI Taxonomy" id="4795"/>
    <lineage>
        <taxon>Eukaryota</taxon>
        <taxon>Sar</taxon>
        <taxon>Stramenopiles</taxon>
        <taxon>Oomycota</taxon>
        <taxon>Peronosporomycetes</taxon>
        <taxon>Peronosporales</taxon>
        <taxon>Peronosporaceae</taxon>
        <taxon>Phytophthora</taxon>
    </lineage>
</organism>
<dbReference type="AlphaFoldDB" id="A0A225UFE0"/>
<proteinExistence type="predicted"/>
<evidence type="ECO:0000313" key="1">
    <source>
        <dbReference type="EMBL" id="OWY91738.1"/>
    </source>
</evidence>
<dbReference type="Proteomes" id="UP000198211">
    <property type="component" value="Unassembled WGS sequence"/>
</dbReference>
<comment type="caution">
    <text evidence="1">The sequence shown here is derived from an EMBL/GenBank/DDBJ whole genome shotgun (WGS) entry which is preliminary data.</text>
</comment>